<dbReference type="AlphaFoldDB" id="A0A9N8VC71"/>
<sequence>MSSRSNIKPSVRNVVANVVSNSAEAVGSYVPFLNALNIFQINLN</sequence>
<dbReference type="Proteomes" id="UP000789759">
    <property type="component" value="Unassembled WGS sequence"/>
</dbReference>
<proteinExistence type="predicted"/>
<evidence type="ECO:0000313" key="1">
    <source>
        <dbReference type="EMBL" id="CAG8450489.1"/>
    </source>
</evidence>
<keyword evidence="2" id="KW-1185">Reference proteome</keyword>
<dbReference type="EMBL" id="CAJVQA010000023">
    <property type="protein sequence ID" value="CAG8450489.1"/>
    <property type="molecule type" value="Genomic_DNA"/>
</dbReference>
<accession>A0A9N8VC71</accession>
<protein>
    <submittedName>
        <fullName evidence="1">8214_t:CDS:1</fullName>
    </submittedName>
</protein>
<comment type="caution">
    <text evidence="1">The sequence shown here is derived from an EMBL/GenBank/DDBJ whole genome shotgun (WGS) entry which is preliminary data.</text>
</comment>
<reference evidence="1" key="1">
    <citation type="submission" date="2021-06" db="EMBL/GenBank/DDBJ databases">
        <authorList>
            <person name="Kallberg Y."/>
            <person name="Tangrot J."/>
            <person name="Rosling A."/>
        </authorList>
    </citation>
    <scope>NUCLEOTIDE SEQUENCE</scope>
    <source>
        <strain evidence="1">FL966</strain>
    </source>
</reference>
<organism evidence="1 2">
    <name type="scientific">Cetraspora pellucida</name>
    <dbReference type="NCBI Taxonomy" id="1433469"/>
    <lineage>
        <taxon>Eukaryota</taxon>
        <taxon>Fungi</taxon>
        <taxon>Fungi incertae sedis</taxon>
        <taxon>Mucoromycota</taxon>
        <taxon>Glomeromycotina</taxon>
        <taxon>Glomeromycetes</taxon>
        <taxon>Diversisporales</taxon>
        <taxon>Gigasporaceae</taxon>
        <taxon>Cetraspora</taxon>
    </lineage>
</organism>
<gene>
    <name evidence="1" type="ORF">CPELLU_LOCUS116</name>
</gene>
<evidence type="ECO:0000313" key="2">
    <source>
        <dbReference type="Proteomes" id="UP000789759"/>
    </source>
</evidence>
<name>A0A9N8VC71_9GLOM</name>